<evidence type="ECO:0000313" key="2">
    <source>
        <dbReference type="EMBL" id="KCW78824.1"/>
    </source>
</evidence>
<reference evidence="2" key="1">
    <citation type="submission" date="2013-07" db="EMBL/GenBank/DDBJ databases">
        <title>The genome of Eucalyptus grandis.</title>
        <authorList>
            <person name="Schmutz J."/>
            <person name="Hayes R."/>
            <person name="Myburg A."/>
            <person name="Tuskan G."/>
            <person name="Grattapaglia D."/>
            <person name="Rokhsar D.S."/>
        </authorList>
    </citation>
    <scope>NUCLEOTIDE SEQUENCE</scope>
    <source>
        <tissue evidence="2">Leaf extractions</tissue>
    </source>
</reference>
<protein>
    <submittedName>
        <fullName evidence="2">Uncharacterized protein</fullName>
    </submittedName>
</protein>
<organism evidence="2">
    <name type="scientific">Eucalyptus grandis</name>
    <name type="common">Flooded gum</name>
    <dbReference type="NCBI Taxonomy" id="71139"/>
    <lineage>
        <taxon>Eukaryota</taxon>
        <taxon>Viridiplantae</taxon>
        <taxon>Streptophyta</taxon>
        <taxon>Embryophyta</taxon>
        <taxon>Tracheophyta</taxon>
        <taxon>Spermatophyta</taxon>
        <taxon>Magnoliopsida</taxon>
        <taxon>eudicotyledons</taxon>
        <taxon>Gunneridae</taxon>
        <taxon>Pentapetalae</taxon>
        <taxon>rosids</taxon>
        <taxon>malvids</taxon>
        <taxon>Myrtales</taxon>
        <taxon>Myrtaceae</taxon>
        <taxon>Myrtoideae</taxon>
        <taxon>Eucalypteae</taxon>
        <taxon>Eucalyptus</taxon>
    </lineage>
</organism>
<dbReference type="Gramene" id="KCW78824">
    <property type="protein sequence ID" value="KCW78824"/>
    <property type="gene ID" value="EUGRSUZ_C00254"/>
</dbReference>
<dbReference type="EMBL" id="KK198755">
    <property type="protein sequence ID" value="KCW78824.1"/>
    <property type="molecule type" value="Genomic_DNA"/>
</dbReference>
<gene>
    <name evidence="2" type="ORF">EUGRSUZ_C00254</name>
</gene>
<accession>A0A059CKP5</accession>
<feature type="compositionally biased region" description="Basic and acidic residues" evidence="1">
    <location>
        <begin position="43"/>
        <end position="52"/>
    </location>
</feature>
<sequence>MFLLFFCFLKQNNRHSCFGEYKLFLPSRALDACIRERLTRAEMSSHEKERQVAMKTGSLGQIRPEALGHTSYA</sequence>
<evidence type="ECO:0000256" key="1">
    <source>
        <dbReference type="SAM" id="MobiDB-lite"/>
    </source>
</evidence>
<dbReference type="AlphaFoldDB" id="A0A059CKP5"/>
<name>A0A059CKP5_EUCGR</name>
<proteinExistence type="predicted"/>
<dbReference type="InParanoid" id="A0A059CKP5"/>
<feature type="region of interest" description="Disordered" evidence="1">
    <location>
        <begin position="43"/>
        <end position="73"/>
    </location>
</feature>